<dbReference type="EMBL" id="JADIKJ010000014">
    <property type="protein sequence ID" value="MFK2901222.1"/>
    <property type="molecule type" value="Genomic_DNA"/>
</dbReference>
<proteinExistence type="predicted"/>
<accession>A0ABW8JMZ1</accession>
<reference evidence="1 2" key="1">
    <citation type="submission" date="2020-10" db="EMBL/GenBank/DDBJ databases">
        <title>Phylogeny of dyella-like bacteria.</title>
        <authorList>
            <person name="Fu J."/>
        </authorList>
    </citation>
    <scope>NUCLEOTIDE SEQUENCE [LARGE SCALE GENOMIC DNA]</scope>
    <source>
        <strain evidence="1 2">JP1</strain>
    </source>
</reference>
<dbReference type="InterPro" id="IPR011006">
    <property type="entry name" value="CheY-like_superfamily"/>
</dbReference>
<gene>
    <name evidence="1" type="ORF">ISP15_12815</name>
</gene>
<dbReference type="Proteomes" id="UP001620461">
    <property type="component" value="Unassembled WGS sequence"/>
</dbReference>
<evidence type="ECO:0000313" key="1">
    <source>
        <dbReference type="EMBL" id="MFK2901222.1"/>
    </source>
</evidence>
<dbReference type="SUPFAM" id="SSF52172">
    <property type="entry name" value="CheY-like"/>
    <property type="match status" value="1"/>
</dbReference>
<keyword evidence="2" id="KW-1185">Reference proteome</keyword>
<organism evidence="1 2">
    <name type="scientific">Dyella jejuensis</name>
    <dbReference type="NCBI Taxonomy" id="1432009"/>
    <lineage>
        <taxon>Bacteria</taxon>
        <taxon>Pseudomonadati</taxon>
        <taxon>Pseudomonadota</taxon>
        <taxon>Gammaproteobacteria</taxon>
        <taxon>Lysobacterales</taxon>
        <taxon>Rhodanobacteraceae</taxon>
        <taxon>Dyella</taxon>
    </lineage>
</organism>
<name>A0ABW8JMZ1_9GAMM</name>
<evidence type="ECO:0008006" key="3">
    <source>
        <dbReference type="Google" id="ProtNLM"/>
    </source>
</evidence>
<dbReference type="RefSeq" id="WP_404547920.1">
    <property type="nucleotide sequence ID" value="NZ_JADIKJ010000014.1"/>
</dbReference>
<sequence length="54" mass="5972">MHRRPHLPAILLTGFTTSAVDLEAGTHSPITVLRKPLSVKALAERMATPLDKRR</sequence>
<protein>
    <recommendedName>
        <fullName evidence="3">Response regulatory domain-containing protein</fullName>
    </recommendedName>
</protein>
<evidence type="ECO:0000313" key="2">
    <source>
        <dbReference type="Proteomes" id="UP001620461"/>
    </source>
</evidence>
<comment type="caution">
    <text evidence="1">The sequence shown here is derived from an EMBL/GenBank/DDBJ whole genome shotgun (WGS) entry which is preliminary data.</text>
</comment>